<organism evidence="8 9">
    <name type="scientific">Paramecium sonneborni</name>
    <dbReference type="NCBI Taxonomy" id="65129"/>
    <lineage>
        <taxon>Eukaryota</taxon>
        <taxon>Sar</taxon>
        <taxon>Alveolata</taxon>
        <taxon>Ciliophora</taxon>
        <taxon>Intramacronucleata</taxon>
        <taxon>Oligohymenophorea</taxon>
        <taxon>Peniculida</taxon>
        <taxon>Parameciidae</taxon>
        <taxon>Paramecium</taxon>
    </lineage>
</organism>
<dbReference type="EMBL" id="CAJJDN010000159">
    <property type="protein sequence ID" value="CAD8125486.1"/>
    <property type="molecule type" value="Genomic_DNA"/>
</dbReference>
<dbReference type="InterPro" id="IPR000719">
    <property type="entry name" value="Prot_kinase_dom"/>
</dbReference>
<sequence length="321" mass="38087">MNENLKFECVLNNMPAYLICDQHNLEVKTKNENLKFYISLNLHIQWVYVDGQIKEAQFQNNQLKGQRENLEKLKNLLDCRVMYLGAAEIYEQSLVLKENEQKKLMIVKSLVNGEKYFCKAYKKEIRENEFQFLNEVKILRMLKENKHVVNLIEVYESSHNYYMIMEYMRHKLDQDYTHEENQIIIKEILNILDDMNNKLILHGQIRPSNLMFDKFNVLKLIGFSKARVLEDLDGADIFDLHKIVLYLNGLSPKTINLENGVFPSIASHGTNFLKSLMNNSQYRINIKQALSHPFLRCEETDHQIAREEMKLKFKHSFNNFQ</sequence>
<protein>
    <recommendedName>
        <fullName evidence="7">Protein kinase domain-containing protein</fullName>
    </recommendedName>
</protein>
<evidence type="ECO:0000256" key="6">
    <source>
        <dbReference type="SAM" id="Coils"/>
    </source>
</evidence>
<dbReference type="OrthoDB" id="302852at2759"/>
<keyword evidence="1" id="KW-0723">Serine/threonine-protein kinase</keyword>
<evidence type="ECO:0000256" key="4">
    <source>
        <dbReference type="ARBA" id="ARBA00022777"/>
    </source>
</evidence>
<dbReference type="GO" id="GO:0005524">
    <property type="term" value="F:ATP binding"/>
    <property type="evidence" value="ECO:0007669"/>
    <property type="project" value="UniProtKB-KW"/>
</dbReference>
<evidence type="ECO:0000259" key="7">
    <source>
        <dbReference type="PROSITE" id="PS50011"/>
    </source>
</evidence>
<dbReference type="AlphaFoldDB" id="A0A8S1RAS5"/>
<proteinExistence type="predicted"/>
<dbReference type="Pfam" id="PF00069">
    <property type="entry name" value="Pkinase"/>
    <property type="match status" value="1"/>
</dbReference>
<dbReference type="InterPro" id="IPR050205">
    <property type="entry name" value="CDPK_Ser/Thr_kinases"/>
</dbReference>
<name>A0A8S1RAS5_9CILI</name>
<feature type="domain" description="Protein kinase" evidence="7">
    <location>
        <begin position="90"/>
        <end position="321"/>
    </location>
</feature>
<keyword evidence="2" id="KW-0808">Transferase</keyword>
<evidence type="ECO:0000313" key="8">
    <source>
        <dbReference type="EMBL" id="CAD8125486.1"/>
    </source>
</evidence>
<keyword evidence="9" id="KW-1185">Reference proteome</keyword>
<comment type="caution">
    <text evidence="8">The sequence shown here is derived from an EMBL/GenBank/DDBJ whole genome shotgun (WGS) entry which is preliminary data.</text>
</comment>
<keyword evidence="5" id="KW-0067">ATP-binding</keyword>
<keyword evidence="6" id="KW-0175">Coiled coil</keyword>
<dbReference type="Proteomes" id="UP000692954">
    <property type="component" value="Unassembled WGS sequence"/>
</dbReference>
<dbReference type="PROSITE" id="PS50011">
    <property type="entry name" value="PROTEIN_KINASE_DOM"/>
    <property type="match status" value="1"/>
</dbReference>
<evidence type="ECO:0000256" key="1">
    <source>
        <dbReference type="ARBA" id="ARBA00022527"/>
    </source>
</evidence>
<evidence type="ECO:0000313" key="9">
    <source>
        <dbReference type="Proteomes" id="UP000692954"/>
    </source>
</evidence>
<reference evidence="8" key="1">
    <citation type="submission" date="2021-01" db="EMBL/GenBank/DDBJ databases">
        <authorList>
            <consortium name="Genoscope - CEA"/>
            <person name="William W."/>
        </authorList>
    </citation>
    <scope>NUCLEOTIDE SEQUENCE</scope>
</reference>
<dbReference type="GO" id="GO:0004674">
    <property type="term" value="F:protein serine/threonine kinase activity"/>
    <property type="evidence" value="ECO:0007669"/>
    <property type="project" value="UniProtKB-KW"/>
</dbReference>
<gene>
    <name evidence="8" type="ORF">PSON_ATCC_30995.1.T1590085</name>
</gene>
<evidence type="ECO:0000256" key="3">
    <source>
        <dbReference type="ARBA" id="ARBA00022741"/>
    </source>
</evidence>
<evidence type="ECO:0000256" key="2">
    <source>
        <dbReference type="ARBA" id="ARBA00022679"/>
    </source>
</evidence>
<accession>A0A8S1RAS5</accession>
<dbReference type="FunFam" id="3.30.200.20:FF:001904">
    <property type="entry name" value="Uncharacterized protein"/>
    <property type="match status" value="1"/>
</dbReference>
<keyword evidence="4" id="KW-0418">Kinase</keyword>
<dbReference type="PANTHER" id="PTHR24349">
    <property type="entry name" value="SERINE/THREONINE-PROTEIN KINASE"/>
    <property type="match status" value="1"/>
</dbReference>
<keyword evidence="3" id="KW-0547">Nucleotide-binding</keyword>
<dbReference type="SMART" id="SM00220">
    <property type="entry name" value="S_TKc"/>
    <property type="match status" value="1"/>
</dbReference>
<evidence type="ECO:0000256" key="5">
    <source>
        <dbReference type="ARBA" id="ARBA00022840"/>
    </source>
</evidence>
<feature type="coiled-coil region" evidence="6">
    <location>
        <begin position="53"/>
        <end position="80"/>
    </location>
</feature>